<dbReference type="Proteomes" id="UP000469292">
    <property type="component" value="Unassembled WGS sequence"/>
</dbReference>
<keyword evidence="2" id="KW-1185">Reference proteome</keyword>
<name>A0A6I5NJ78_9BIFI</name>
<reference evidence="1 2" key="1">
    <citation type="submission" date="2019-09" db="EMBL/GenBank/DDBJ databases">
        <title>Phylogenetic characterization of a novel taxon of the genus Bifidobacterium: Bifidobacterium choloepi sp. nov.</title>
        <authorList>
            <person name="Modesto M."/>
            <person name="Satti M."/>
        </authorList>
    </citation>
    <scope>NUCLEOTIDE SEQUENCE [LARGE SCALE GENOMIC DNA]</scope>
    <source>
        <strain evidence="1 2">BRDM6</strain>
    </source>
</reference>
<dbReference type="EMBL" id="VYSG01000003">
    <property type="protein sequence ID" value="NEG70433.1"/>
    <property type="molecule type" value="Genomic_DNA"/>
</dbReference>
<evidence type="ECO:0000313" key="2">
    <source>
        <dbReference type="Proteomes" id="UP000469292"/>
    </source>
</evidence>
<comment type="caution">
    <text evidence="1">The sequence shown here is derived from an EMBL/GenBank/DDBJ whole genome shotgun (WGS) entry which is preliminary data.</text>
</comment>
<evidence type="ECO:0000313" key="1">
    <source>
        <dbReference type="EMBL" id="NEG70433.1"/>
    </source>
</evidence>
<evidence type="ECO:0008006" key="3">
    <source>
        <dbReference type="Google" id="ProtNLM"/>
    </source>
</evidence>
<dbReference type="RefSeq" id="WP_163228017.1">
    <property type="nucleotide sequence ID" value="NZ_VYSG01000003.1"/>
</dbReference>
<dbReference type="InterPro" id="IPR011335">
    <property type="entry name" value="Restrct_endonuc-II-like"/>
</dbReference>
<protein>
    <recommendedName>
        <fullName evidence="3">DUF559 domain-containing protein</fullName>
    </recommendedName>
</protein>
<proteinExistence type="predicted"/>
<organism evidence="1 2">
    <name type="scientific">Bifidobacterium choloepi</name>
    <dbReference type="NCBI Taxonomy" id="2614131"/>
    <lineage>
        <taxon>Bacteria</taxon>
        <taxon>Bacillati</taxon>
        <taxon>Actinomycetota</taxon>
        <taxon>Actinomycetes</taxon>
        <taxon>Bifidobacteriales</taxon>
        <taxon>Bifidobacteriaceae</taxon>
        <taxon>Bifidobacterium</taxon>
    </lineage>
</organism>
<sequence>MGINGELYDAAIERRQRQIRLFEETSHFLTGVPAFSHVSALEFHGVETPADCRLSLMPPHIAIASGTKGPGRRNTRVRSHEWNGALIGSNYDAYDVVGPQVAWVQIAGTTGEEGLIVAGCSLACWNEQLRCCTVEDLIQYAVDTPGFAGRARCLKIKDELVNNTASPRESVLFLLLLRNGIGRGVPNFRVDLEDGSCCYLDIAFPDLKFGIEYQGSYHADTAVMCADFHKYNALRIQGWDLLYVTKRDLCTDAAKQHILEQISTMMERQRMLLEIAHIVI</sequence>
<accession>A0A6I5NJ78</accession>
<dbReference type="AlphaFoldDB" id="A0A6I5NJ78"/>
<gene>
    <name evidence="1" type="ORF">F6S87_07465</name>
</gene>
<dbReference type="Gene3D" id="3.40.960.10">
    <property type="entry name" value="VSR Endonuclease"/>
    <property type="match status" value="1"/>
</dbReference>
<dbReference type="SUPFAM" id="SSF52980">
    <property type="entry name" value="Restriction endonuclease-like"/>
    <property type="match status" value="1"/>
</dbReference>